<keyword evidence="1" id="KW-0732">Signal</keyword>
<dbReference type="SUPFAM" id="SSF50952">
    <property type="entry name" value="Soluble quinoprotein glucose dehydrogenase"/>
    <property type="match status" value="1"/>
</dbReference>
<dbReference type="InterPro" id="IPR011041">
    <property type="entry name" value="Quinoprot_gluc/sorb_DH_b-prop"/>
</dbReference>
<evidence type="ECO:0000313" key="4">
    <source>
        <dbReference type="Proteomes" id="UP000807785"/>
    </source>
</evidence>
<protein>
    <submittedName>
        <fullName evidence="3">PQQ-dependent sugar dehydrogenase</fullName>
    </submittedName>
</protein>
<dbReference type="InterPro" id="IPR012938">
    <property type="entry name" value="Glc/Sorbosone_DH"/>
</dbReference>
<dbReference type="SUPFAM" id="SSF69318">
    <property type="entry name" value="Integrin alpha N-terminal domain"/>
    <property type="match status" value="1"/>
</dbReference>
<comment type="caution">
    <text evidence="3">The sequence shown here is derived from an EMBL/GenBank/DDBJ whole genome shotgun (WGS) entry which is preliminary data.</text>
</comment>
<dbReference type="InterPro" id="IPR011042">
    <property type="entry name" value="6-blade_b-propeller_TolB-like"/>
</dbReference>
<feature type="domain" description="Glucose/Sorbosone dehydrogenase" evidence="2">
    <location>
        <begin position="39"/>
        <end position="396"/>
    </location>
</feature>
<organism evidence="3 4">
    <name type="scientific">Candidatus Methylophosphatis roskildensis</name>
    <dbReference type="NCBI Taxonomy" id="2899263"/>
    <lineage>
        <taxon>Bacteria</taxon>
        <taxon>Pseudomonadati</taxon>
        <taxon>Pseudomonadota</taxon>
        <taxon>Betaproteobacteria</taxon>
        <taxon>Nitrosomonadales</taxon>
        <taxon>Sterolibacteriaceae</taxon>
        <taxon>Candidatus Methylophosphatis</taxon>
    </lineage>
</organism>
<feature type="signal peptide" evidence="1">
    <location>
        <begin position="1"/>
        <end position="21"/>
    </location>
</feature>
<dbReference type="PANTHER" id="PTHR19328">
    <property type="entry name" value="HEDGEHOG-INTERACTING PROTEIN"/>
    <property type="match status" value="1"/>
</dbReference>
<dbReference type="EMBL" id="JADJEV010000002">
    <property type="protein sequence ID" value="MBK6972392.1"/>
    <property type="molecule type" value="Genomic_DNA"/>
</dbReference>
<dbReference type="Pfam" id="PF07995">
    <property type="entry name" value="GSDH"/>
    <property type="match status" value="1"/>
</dbReference>
<accession>A0A9D7E758</accession>
<sequence>MKRIAGPVWIALGLAAGVAHGQSVSEPGLQVTPYLTGLAAPIALRFIGAERALVIQKNDGRVILVDHGVQSTALDLDVQSDAERGLLGIALDPGFAGNGFVYLYHGVTSAGADSTNTTQWVANRVTRYAWNGSTLVSPLVLGDFGSADPPQANGPNHNGGVLAFGPDGRLYGTTGDLNRQGFEQNAQGAPSAGVGGIFRITGDGGIPPDNPFAASGAFARWYAYGVRNSFGIAFDPLTGVLWDTENGPADYDEINLVPRGFNSGWNQIQGPDARDPQNAPGDLAVLTGSVYADPKFSFVNPIGITSLQFLAGSNLGETYLDTVLTGNANTGELHRFRLNAARNGFVLSGALADLVADSAAERAPLLFGQGFGVMSDMTRGPDGAIYVTSLSAGTIYRIARRPANDLLVDFGPQYGLWLRRNDSAWEAVHGVAPQQMAAGDLDNNGRSDVLIDFGSPYGIWAWRNGASWSAVHGSSSTQIVATDLDNNGVSDFVINFGPQYGLWVRRNDASWSLLHGVAPRQVVSANLDSNPRRDLIVDFGPSYGIWLYLNDSNWVALHGTSARNIVAGDLDGNGIDEIIVDFGPQYGLWVRLNQTSWVGLHGVSPQRMVVGNLDADARKDLVVDFGSQYGIWVRKNNSTWQSVHGVTAEALATADLDRNGTDDLIVDFGPQYGLWAWKNGATWAALHGTSPRKFIAVDVDGQ</sequence>
<feature type="chain" id="PRO_5038518394" evidence="1">
    <location>
        <begin position="22"/>
        <end position="702"/>
    </location>
</feature>
<dbReference type="Proteomes" id="UP000807785">
    <property type="component" value="Unassembled WGS sequence"/>
</dbReference>
<evidence type="ECO:0000256" key="1">
    <source>
        <dbReference type="SAM" id="SignalP"/>
    </source>
</evidence>
<dbReference type="AlphaFoldDB" id="A0A9D7E758"/>
<dbReference type="Gene3D" id="2.120.10.30">
    <property type="entry name" value="TolB, C-terminal domain"/>
    <property type="match status" value="1"/>
</dbReference>
<evidence type="ECO:0000313" key="3">
    <source>
        <dbReference type="EMBL" id="MBK6972392.1"/>
    </source>
</evidence>
<name>A0A9D7E758_9PROT</name>
<dbReference type="PANTHER" id="PTHR19328:SF13">
    <property type="entry name" value="HIPL1 PROTEIN"/>
    <property type="match status" value="1"/>
</dbReference>
<dbReference type="InterPro" id="IPR028994">
    <property type="entry name" value="Integrin_alpha_N"/>
</dbReference>
<evidence type="ECO:0000259" key="2">
    <source>
        <dbReference type="Pfam" id="PF07995"/>
    </source>
</evidence>
<proteinExistence type="predicted"/>
<gene>
    <name evidence="3" type="ORF">IPH26_05345</name>
</gene>
<reference evidence="3" key="1">
    <citation type="submission" date="2020-10" db="EMBL/GenBank/DDBJ databases">
        <title>Connecting structure to function with the recovery of over 1000 high-quality activated sludge metagenome-assembled genomes encoding full-length rRNA genes using long-read sequencing.</title>
        <authorList>
            <person name="Singleton C.M."/>
            <person name="Petriglieri F."/>
            <person name="Kristensen J.M."/>
            <person name="Kirkegaard R.H."/>
            <person name="Michaelsen T.Y."/>
            <person name="Andersen M.H."/>
            <person name="Karst S.M."/>
            <person name="Dueholm M.S."/>
            <person name="Nielsen P.H."/>
            <person name="Albertsen M."/>
        </authorList>
    </citation>
    <scope>NUCLEOTIDE SEQUENCE</scope>
    <source>
        <strain evidence="3">Bjer_18-Q3-R1-45_BAT3C.347</strain>
    </source>
</reference>